<evidence type="ECO:0000256" key="3">
    <source>
        <dbReference type="ARBA" id="ARBA00022840"/>
    </source>
</evidence>
<protein>
    <recommendedName>
        <fullName evidence="6">ABC transporter domain-containing protein</fullName>
    </recommendedName>
</protein>
<feature type="coiled-coil region" evidence="4">
    <location>
        <begin position="127"/>
        <end position="154"/>
    </location>
</feature>
<dbReference type="Gene3D" id="1.10.287.380">
    <property type="entry name" value="Valyl-tRNA synthetase, C-terminal domain"/>
    <property type="match status" value="1"/>
</dbReference>
<reference evidence="7 8" key="1">
    <citation type="submission" date="2016-01" db="EMBL/GenBank/DDBJ databases">
        <title>Draft Genome Sequences of Seven Thermophilic Sporeformers Isolated from Foods.</title>
        <authorList>
            <person name="Berendsen E.M."/>
            <person name="Wells-Bennik M.H."/>
            <person name="Krawcyk A.O."/>
            <person name="De Jong A."/>
            <person name="Holsappel S."/>
            <person name="Eijlander R.T."/>
            <person name="Kuipers O.P."/>
        </authorList>
    </citation>
    <scope>NUCLEOTIDE SEQUENCE [LARGE SCALE GENOMIC DNA]</scope>
    <source>
        <strain evidence="7 8">B4135</strain>
    </source>
</reference>
<dbReference type="Pfam" id="PF16326">
    <property type="entry name" value="ABC_tran_CTD"/>
    <property type="match status" value="1"/>
</dbReference>
<dbReference type="AlphaFoldDB" id="A0A150L7S1"/>
<feature type="domain" description="ABC transporter" evidence="6">
    <location>
        <begin position="44"/>
        <end position="303"/>
    </location>
</feature>
<dbReference type="STRING" id="301148.B4135_4079"/>
<evidence type="ECO:0000313" key="7">
    <source>
        <dbReference type="EMBL" id="KYD08368.1"/>
    </source>
</evidence>
<feature type="coiled-coil region" evidence="4">
    <location>
        <begin position="617"/>
        <end position="644"/>
    </location>
</feature>
<proteinExistence type="predicted"/>
<feature type="region of interest" description="Disordered" evidence="5">
    <location>
        <begin position="578"/>
        <end position="605"/>
    </location>
</feature>
<dbReference type="InterPro" id="IPR027417">
    <property type="entry name" value="P-loop_NTPase"/>
</dbReference>
<dbReference type="InterPro" id="IPR032524">
    <property type="entry name" value="ABC_tran_C"/>
</dbReference>
<dbReference type="InterPro" id="IPR032781">
    <property type="entry name" value="ABC_tran_Xtn"/>
</dbReference>
<evidence type="ECO:0000259" key="6">
    <source>
        <dbReference type="PROSITE" id="PS50893"/>
    </source>
</evidence>
<dbReference type="FunFam" id="3.40.50.300:FF:000011">
    <property type="entry name" value="Putative ABC transporter ATP-binding component"/>
    <property type="match status" value="1"/>
</dbReference>
<dbReference type="FunFam" id="3.40.50.300:FF:000309">
    <property type="entry name" value="ABC transporter ATP-binding protein"/>
    <property type="match status" value="1"/>
</dbReference>
<dbReference type="Pfam" id="PF00005">
    <property type="entry name" value="ABC_tran"/>
    <property type="match status" value="2"/>
</dbReference>
<evidence type="ECO:0000256" key="2">
    <source>
        <dbReference type="ARBA" id="ARBA00022741"/>
    </source>
</evidence>
<sequence length="686" mass="78236">MGAQTDFLPMEQRGTGNGPADGTRKARRKGNRIERLGVNGMILLQANHIAKYFGAEQILTDVKLEIQTGDRIALVGRNGAGKSTLLKILAGQLSGDGGEIIKPKETAVGYLDQHAGLNPDATLWEEMLSVFKHLQIMEKKLRELERQMADEKVLADGKSYEKVMAEYDRLHHAFQEAGGYQYEAEIRSILHGLKFRDDPKRVKVATLSGGQKTRLAMGKLLLAKPDVLILDEPTNHLDMETLTWLEQYLQAYPGAILVVSHDRYFLDKIVNQVLELADGRLTKYIGNYSQYVIQRQENYKRALKRYEQQQEQIERMKDFIQRNIARASTTRRAQSRKKALEKMPRMEKPKDAGKTARFSFDINRQSGNEVLTVKNLQIGYGERTVAEGIRFRLTRGESAAIIGPNGIGKSTLLKTIAGKLAPLKGEILLGTNVEIGYYDQEQTELHSNKDVLHELWDENPFMKEKEIRTVLGNFLFSGDDAFKPVAALSGGEKARLALAKLMLKKANFLVLDEPTNHLDLESKEVLENALMDFPGTILFVSHDRYFINRMATKIFELSETGFREYLGDYDYYLMKKEEEARSGQPKPPDKGKGAPSRGEGRIPEKDYFMEKEAKKLERKRIRRIEEIQKRIEELEREIAEKERQLLDPEIYNDPKKSAEILNGIDSAKKQVDRYLDEWEKLEDPAD</sequence>
<keyword evidence="1" id="KW-0677">Repeat</keyword>
<dbReference type="InterPro" id="IPR003439">
    <property type="entry name" value="ABC_transporter-like_ATP-bd"/>
</dbReference>
<feature type="region of interest" description="Disordered" evidence="5">
    <location>
        <begin position="331"/>
        <end position="353"/>
    </location>
</feature>
<dbReference type="GO" id="GO:0003677">
    <property type="term" value="F:DNA binding"/>
    <property type="evidence" value="ECO:0007669"/>
    <property type="project" value="InterPro"/>
</dbReference>
<dbReference type="Pfam" id="PF12848">
    <property type="entry name" value="ABC_tran_Xtn"/>
    <property type="match status" value="1"/>
</dbReference>
<keyword evidence="3" id="KW-0067">ATP-binding</keyword>
<dbReference type="SUPFAM" id="SSF52540">
    <property type="entry name" value="P-loop containing nucleoside triphosphate hydrolases"/>
    <property type="match status" value="2"/>
</dbReference>
<dbReference type="PROSITE" id="PS50893">
    <property type="entry name" value="ABC_TRANSPORTER_2"/>
    <property type="match status" value="2"/>
</dbReference>
<evidence type="ECO:0000313" key="8">
    <source>
        <dbReference type="Proteomes" id="UP000075683"/>
    </source>
</evidence>
<evidence type="ECO:0000256" key="5">
    <source>
        <dbReference type="SAM" id="MobiDB-lite"/>
    </source>
</evidence>
<dbReference type="GO" id="GO:0005524">
    <property type="term" value="F:ATP binding"/>
    <property type="evidence" value="ECO:0007669"/>
    <property type="project" value="UniProtKB-KW"/>
</dbReference>
<dbReference type="CDD" id="cd03221">
    <property type="entry name" value="ABCF_EF-3"/>
    <property type="match status" value="2"/>
</dbReference>
<gene>
    <name evidence="7" type="ORF">B4135_4079</name>
</gene>
<dbReference type="InterPro" id="IPR017871">
    <property type="entry name" value="ABC_transporter-like_CS"/>
</dbReference>
<accession>A0A150L7S1</accession>
<dbReference type="GO" id="GO:0016887">
    <property type="term" value="F:ATP hydrolysis activity"/>
    <property type="evidence" value="ECO:0007669"/>
    <property type="project" value="InterPro"/>
</dbReference>
<dbReference type="InterPro" id="IPR003593">
    <property type="entry name" value="AAA+_ATPase"/>
</dbReference>
<dbReference type="InterPro" id="IPR051309">
    <property type="entry name" value="ABCF_ATPase"/>
</dbReference>
<dbReference type="SMART" id="SM00382">
    <property type="entry name" value="AAA"/>
    <property type="match status" value="2"/>
</dbReference>
<feature type="coiled-coil region" evidence="4">
    <location>
        <begin position="292"/>
        <end position="323"/>
    </location>
</feature>
<dbReference type="PANTHER" id="PTHR42855">
    <property type="entry name" value="ABC TRANSPORTER ATP-BINDING SUBUNIT"/>
    <property type="match status" value="1"/>
</dbReference>
<dbReference type="Proteomes" id="UP000075683">
    <property type="component" value="Unassembled WGS sequence"/>
</dbReference>
<dbReference type="PATRIC" id="fig|301148.3.peg.2366"/>
<feature type="domain" description="ABC transporter" evidence="6">
    <location>
        <begin position="371"/>
        <end position="584"/>
    </location>
</feature>
<comment type="caution">
    <text evidence="7">The sequence shown here is derived from an EMBL/GenBank/DDBJ whole genome shotgun (WGS) entry which is preliminary data.</text>
</comment>
<keyword evidence="4" id="KW-0175">Coiled coil</keyword>
<feature type="region of interest" description="Disordered" evidence="5">
    <location>
        <begin position="1"/>
        <end position="30"/>
    </location>
</feature>
<evidence type="ECO:0000256" key="1">
    <source>
        <dbReference type="ARBA" id="ARBA00022737"/>
    </source>
</evidence>
<dbReference type="PROSITE" id="PS00211">
    <property type="entry name" value="ABC_TRANSPORTER_1"/>
    <property type="match status" value="2"/>
</dbReference>
<name>A0A150L7S1_9BACI</name>
<dbReference type="EMBL" id="LQYT01000140">
    <property type="protein sequence ID" value="KYD08368.1"/>
    <property type="molecule type" value="Genomic_DNA"/>
</dbReference>
<dbReference type="InterPro" id="IPR037118">
    <property type="entry name" value="Val-tRNA_synth_C_sf"/>
</dbReference>
<dbReference type="PANTHER" id="PTHR42855:SF2">
    <property type="entry name" value="DRUG RESISTANCE ABC TRANSPORTER,ATP-BINDING PROTEIN"/>
    <property type="match status" value="1"/>
</dbReference>
<organism evidence="7 8">
    <name type="scientific">Caldibacillus debilis</name>
    <dbReference type="NCBI Taxonomy" id="301148"/>
    <lineage>
        <taxon>Bacteria</taxon>
        <taxon>Bacillati</taxon>
        <taxon>Bacillota</taxon>
        <taxon>Bacilli</taxon>
        <taxon>Bacillales</taxon>
        <taxon>Bacillaceae</taxon>
        <taxon>Caldibacillus</taxon>
    </lineage>
</organism>
<evidence type="ECO:0000256" key="4">
    <source>
        <dbReference type="SAM" id="Coils"/>
    </source>
</evidence>
<dbReference type="Gene3D" id="3.40.50.300">
    <property type="entry name" value="P-loop containing nucleotide triphosphate hydrolases"/>
    <property type="match status" value="2"/>
</dbReference>
<feature type="compositionally biased region" description="Basic and acidic residues" evidence="5">
    <location>
        <begin position="338"/>
        <end position="353"/>
    </location>
</feature>
<keyword evidence="2" id="KW-0547">Nucleotide-binding</keyword>